<keyword evidence="4" id="KW-1185">Reference proteome</keyword>
<dbReference type="InterPro" id="IPR016032">
    <property type="entry name" value="Sig_transdc_resp-reg_C-effctor"/>
</dbReference>
<gene>
    <name evidence="3" type="ORF">EDD29_6899</name>
</gene>
<dbReference type="InterPro" id="IPR036388">
    <property type="entry name" value="WH-like_DNA-bd_sf"/>
</dbReference>
<dbReference type="InterPro" id="IPR029016">
    <property type="entry name" value="GAF-like_dom_sf"/>
</dbReference>
<protein>
    <recommendedName>
        <fullName evidence="5">Transcriptional regulator</fullName>
    </recommendedName>
</protein>
<dbReference type="RefSeq" id="WP_123668346.1">
    <property type="nucleotide sequence ID" value="NZ_RJKE01000001.1"/>
</dbReference>
<dbReference type="Gene3D" id="3.30.450.40">
    <property type="match status" value="1"/>
</dbReference>
<sequence>MDEKLGVRREALRREWSRWLAGRGSPGVRAEIGASWRRSIRAVDPALGCAPLAAEADWARSPLRAPVEAVSGELRAVAEDAGFVAAVTDERGTILWTCGGAVMSRRAGAVNFAQGGRWDEASMGTNALALALETGVPSSVFSAEHLVEALHGWVCYCAPLHGPDGAVLGVLDISSTWDRSHPLGLPTVRGLAAAIEGRLGKAAGSGWRLRCLGAASLRRDGVSVAIRPRQVEILALLALEGRALPPERLHDSLYGERRVSAVTLRAEVSHLRRVMAGALSTRAYALAGQVSCDAAEVLAHLHAGRLTEALDGYGGPLLPLSEAPGVVRWRDHIEVALREAVLADPRPEPALAYGAHHPEDLAVHEHAAALLPSADPRHAVAVARARAAAD</sequence>
<keyword evidence="2" id="KW-0804">Transcription</keyword>
<dbReference type="Proteomes" id="UP000272400">
    <property type="component" value="Unassembled WGS sequence"/>
</dbReference>
<keyword evidence="1" id="KW-0805">Transcription regulation</keyword>
<name>A0A3N1D6Q8_9ACTN</name>
<comment type="caution">
    <text evidence="3">The sequence shown here is derived from an EMBL/GenBank/DDBJ whole genome shotgun (WGS) entry which is preliminary data.</text>
</comment>
<organism evidence="3 4">
    <name type="scientific">Actinocorallia herbida</name>
    <dbReference type="NCBI Taxonomy" id="58109"/>
    <lineage>
        <taxon>Bacteria</taxon>
        <taxon>Bacillati</taxon>
        <taxon>Actinomycetota</taxon>
        <taxon>Actinomycetes</taxon>
        <taxon>Streptosporangiales</taxon>
        <taxon>Thermomonosporaceae</taxon>
        <taxon>Actinocorallia</taxon>
    </lineage>
</organism>
<dbReference type="GO" id="GO:0003677">
    <property type="term" value="F:DNA binding"/>
    <property type="evidence" value="ECO:0007669"/>
    <property type="project" value="InterPro"/>
</dbReference>
<dbReference type="EMBL" id="RJKE01000001">
    <property type="protein sequence ID" value="ROO89212.1"/>
    <property type="molecule type" value="Genomic_DNA"/>
</dbReference>
<evidence type="ECO:0000256" key="1">
    <source>
        <dbReference type="ARBA" id="ARBA00023015"/>
    </source>
</evidence>
<dbReference type="Gene3D" id="1.10.10.10">
    <property type="entry name" value="Winged helix-like DNA-binding domain superfamily/Winged helix DNA-binding domain"/>
    <property type="match status" value="1"/>
</dbReference>
<evidence type="ECO:0000313" key="4">
    <source>
        <dbReference type="Proteomes" id="UP000272400"/>
    </source>
</evidence>
<dbReference type="SUPFAM" id="SSF46894">
    <property type="entry name" value="C-terminal effector domain of the bipartite response regulators"/>
    <property type="match status" value="1"/>
</dbReference>
<reference evidence="3 4" key="1">
    <citation type="submission" date="2018-11" db="EMBL/GenBank/DDBJ databases">
        <title>Sequencing the genomes of 1000 actinobacteria strains.</title>
        <authorList>
            <person name="Klenk H.-P."/>
        </authorList>
    </citation>
    <scope>NUCLEOTIDE SEQUENCE [LARGE SCALE GENOMIC DNA]</scope>
    <source>
        <strain evidence="3 4">DSM 44254</strain>
    </source>
</reference>
<accession>A0A3N1D6Q8</accession>
<evidence type="ECO:0000313" key="3">
    <source>
        <dbReference type="EMBL" id="ROO89212.1"/>
    </source>
</evidence>
<proteinExistence type="predicted"/>
<evidence type="ECO:0008006" key="5">
    <source>
        <dbReference type="Google" id="ProtNLM"/>
    </source>
</evidence>
<dbReference type="GO" id="GO:0006355">
    <property type="term" value="P:regulation of DNA-templated transcription"/>
    <property type="evidence" value="ECO:0007669"/>
    <property type="project" value="InterPro"/>
</dbReference>
<dbReference type="OrthoDB" id="3928741at2"/>
<evidence type="ECO:0000256" key="2">
    <source>
        <dbReference type="ARBA" id="ARBA00023163"/>
    </source>
</evidence>
<dbReference type="AlphaFoldDB" id="A0A3N1D6Q8"/>